<dbReference type="AlphaFoldDB" id="A0AAP0KIJ7"/>
<keyword evidence="2" id="KW-1185">Reference proteome</keyword>
<sequence length="168" mass="18853">MGNCIQMIKRETKSDCKHDQLLKCPSSSSLEKVRFVLFNEEDFRDVKLARRVASGSKMLHRDSYQIMSQLVQSGGSSMVTLKVGGKEGEKPCIKIVVTREQFSELLRRNGEKGIERKISINGEKGAYRCGKTPRFVVGGEGNGVHHWFLSQNFVSYKGKLQRTVGVAI</sequence>
<dbReference type="Proteomes" id="UP001420932">
    <property type="component" value="Unassembled WGS sequence"/>
</dbReference>
<evidence type="ECO:0000313" key="1">
    <source>
        <dbReference type="EMBL" id="KAK9152403.1"/>
    </source>
</evidence>
<gene>
    <name evidence="1" type="ORF">Syun_010712</name>
</gene>
<evidence type="ECO:0000313" key="2">
    <source>
        <dbReference type="Proteomes" id="UP001420932"/>
    </source>
</evidence>
<accession>A0AAP0KIJ7</accession>
<reference evidence="1 2" key="1">
    <citation type="submission" date="2024-01" db="EMBL/GenBank/DDBJ databases">
        <title>Genome assemblies of Stephania.</title>
        <authorList>
            <person name="Yang L."/>
        </authorList>
    </citation>
    <scope>NUCLEOTIDE SEQUENCE [LARGE SCALE GENOMIC DNA]</scope>
    <source>
        <strain evidence="1">YNDBR</strain>
        <tissue evidence="1">Leaf</tissue>
    </source>
</reference>
<organism evidence="1 2">
    <name type="scientific">Stephania yunnanensis</name>
    <dbReference type="NCBI Taxonomy" id="152371"/>
    <lineage>
        <taxon>Eukaryota</taxon>
        <taxon>Viridiplantae</taxon>
        <taxon>Streptophyta</taxon>
        <taxon>Embryophyta</taxon>
        <taxon>Tracheophyta</taxon>
        <taxon>Spermatophyta</taxon>
        <taxon>Magnoliopsida</taxon>
        <taxon>Ranunculales</taxon>
        <taxon>Menispermaceae</taxon>
        <taxon>Menispermoideae</taxon>
        <taxon>Cissampelideae</taxon>
        <taxon>Stephania</taxon>
    </lineage>
</organism>
<comment type="caution">
    <text evidence="1">The sequence shown here is derived from an EMBL/GenBank/DDBJ whole genome shotgun (WGS) entry which is preliminary data.</text>
</comment>
<name>A0AAP0KIJ7_9MAGN</name>
<proteinExistence type="predicted"/>
<dbReference type="EMBL" id="JBBNAF010000004">
    <property type="protein sequence ID" value="KAK9152403.1"/>
    <property type="molecule type" value="Genomic_DNA"/>
</dbReference>
<protein>
    <submittedName>
        <fullName evidence="1">Uncharacterized protein</fullName>
    </submittedName>
</protein>